<proteinExistence type="predicted"/>
<gene>
    <name evidence="2" type="ORF">SAMN04489732_12222</name>
</gene>
<reference evidence="2 3" key="1">
    <citation type="submission" date="2016-10" db="EMBL/GenBank/DDBJ databases">
        <authorList>
            <person name="de Groot N.N."/>
        </authorList>
    </citation>
    <scope>NUCLEOTIDE SEQUENCE [LARGE SCALE GENOMIC DNA]</scope>
    <source>
        <strain evidence="2 3">DSM 44993</strain>
    </source>
</reference>
<sequence length="258" mass="26536">MAGDCAASVSEDCGALGAGRWWRAAGWGCVLGGCASGAGGRVPRLGVGIACRAPCRGWALRIAHLVWGGHRVTRTLSGAGIAYRAPRRARASRIAHLVWGGHRVPGTGAGIACRAGGRALCTAPWGSGRRAPRVEGWPPGIGRRALRFAHLVLGAGTAYRASGHHASRGGRQTLGVERCASGTLRWGAGTARRGSWCGGAKPRAVAVRGVGSLTRPRSPGGGRRPVPRRPGRAGAPRDRPSRVRVPVPPPGAAGSRVR</sequence>
<feature type="region of interest" description="Disordered" evidence="1">
    <location>
        <begin position="209"/>
        <end position="258"/>
    </location>
</feature>
<dbReference type="EMBL" id="FOEF01000022">
    <property type="protein sequence ID" value="SEP52737.1"/>
    <property type="molecule type" value="Genomic_DNA"/>
</dbReference>
<evidence type="ECO:0000256" key="1">
    <source>
        <dbReference type="SAM" id="MobiDB-lite"/>
    </source>
</evidence>
<evidence type="ECO:0000313" key="3">
    <source>
        <dbReference type="Proteomes" id="UP000198582"/>
    </source>
</evidence>
<name>A0A1H8YKQ9_9PSEU</name>
<protein>
    <submittedName>
        <fullName evidence="2">Uncharacterized protein</fullName>
    </submittedName>
</protein>
<dbReference type="AlphaFoldDB" id="A0A1H8YKQ9"/>
<organism evidence="2 3">
    <name type="scientific">Amycolatopsis saalfeldensis</name>
    <dbReference type="NCBI Taxonomy" id="394193"/>
    <lineage>
        <taxon>Bacteria</taxon>
        <taxon>Bacillati</taxon>
        <taxon>Actinomycetota</taxon>
        <taxon>Actinomycetes</taxon>
        <taxon>Pseudonocardiales</taxon>
        <taxon>Pseudonocardiaceae</taxon>
        <taxon>Amycolatopsis</taxon>
    </lineage>
</organism>
<accession>A0A1H8YKQ9</accession>
<keyword evidence="3" id="KW-1185">Reference proteome</keyword>
<evidence type="ECO:0000313" key="2">
    <source>
        <dbReference type="EMBL" id="SEP52737.1"/>
    </source>
</evidence>
<dbReference type="STRING" id="394193.SAMN04489732_12222"/>
<dbReference type="Proteomes" id="UP000198582">
    <property type="component" value="Unassembled WGS sequence"/>
</dbReference>